<gene>
    <name evidence="2" type="ORF">ODALV1_LOCUS24068</name>
</gene>
<comment type="caution">
    <text evidence="2">The sequence shown here is derived from an EMBL/GenBank/DDBJ whole genome shotgun (WGS) entry which is preliminary data.</text>
</comment>
<dbReference type="EMBL" id="CAXLJM020000086">
    <property type="protein sequence ID" value="CAL8131194.1"/>
    <property type="molecule type" value="Genomic_DNA"/>
</dbReference>
<evidence type="ECO:0000313" key="3">
    <source>
        <dbReference type="Proteomes" id="UP001642540"/>
    </source>
</evidence>
<protein>
    <submittedName>
        <fullName evidence="2">Uncharacterized protein</fullName>
    </submittedName>
</protein>
<keyword evidence="3" id="KW-1185">Reference proteome</keyword>
<evidence type="ECO:0000313" key="2">
    <source>
        <dbReference type="EMBL" id="CAL8131194.1"/>
    </source>
</evidence>
<feature type="region of interest" description="Disordered" evidence="1">
    <location>
        <begin position="194"/>
        <end position="231"/>
    </location>
</feature>
<feature type="compositionally biased region" description="Low complexity" evidence="1">
    <location>
        <begin position="221"/>
        <end position="231"/>
    </location>
</feature>
<organism evidence="2 3">
    <name type="scientific">Orchesella dallaii</name>
    <dbReference type="NCBI Taxonomy" id="48710"/>
    <lineage>
        <taxon>Eukaryota</taxon>
        <taxon>Metazoa</taxon>
        <taxon>Ecdysozoa</taxon>
        <taxon>Arthropoda</taxon>
        <taxon>Hexapoda</taxon>
        <taxon>Collembola</taxon>
        <taxon>Entomobryomorpha</taxon>
        <taxon>Entomobryoidea</taxon>
        <taxon>Orchesellidae</taxon>
        <taxon>Orchesellinae</taxon>
        <taxon>Orchesella</taxon>
    </lineage>
</organism>
<evidence type="ECO:0000256" key="1">
    <source>
        <dbReference type="SAM" id="MobiDB-lite"/>
    </source>
</evidence>
<accession>A0ABP1RN62</accession>
<proteinExistence type="predicted"/>
<feature type="region of interest" description="Disordered" evidence="1">
    <location>
        <begin position="136"/>
        <end position="156"/>
    </location>
</feature>
<feature type="compositionally biased region" description="Acidic residues" evidence="1">
    <location>
        <begin position="194"/>
        <end position="217"/>
    </location>
</feature>
<dbReference type="Proteomes" id="UP001642540">
    <property type="component" value="Unassembled WGS sequence"/>
</dbReference>
<reference evidence="2 3" key="1">
    <citation type="submission" date="2024-08" db="EMBL/GenBank/DDBJ databases">
        <authorList>
            <person name="Cucini C."/>
            <person name="Frati F."/>
        </authorList>
    </citation>
    <scope>NUCLEOTIDE SEQUENCE [LARGE SCALE GENOMIC DNA]</scope>
</reference>
<name>A0ABP1RN62_9HEXA</name>
<sequence>MEAYNINDQHGGEEMLQMTDAEHFAILKRGYPIVVTERDKLIDENQHLRDELFQQMQQRDVSIQALQQRDAFITEFQQFHQALINEFQEYVLRSNKLISDQANKIRNLEDEKTLAISEAFKTWVENEKNVTQLQAKLNSVENERDEHKGEKEELKRQLEEKRAFDNVQSGIANSGQLPQQQVDTSVTNPTLMEVEDDDADDDDAADDDAAADDDENESHDSSSIGSKLSSLSESKSAELNDFEPMLHFVDVLASSNAGTYLCVCGKRFPAKVDRDLHLTEMGALAARKQTKLSATAGKKGPTANPTIESMTC</sequence>
<feature type="compositionally biased region" description="Basic and acidic residues" evidence="1">
    <location>
        <begin position="141"/>
        <end position="156"/>
    </location>
</feature>